<sequence>MPILSAITGWLQVSRCSDRYGRIPAWRFQVQTLYATSYAISSVLKPCRNLHRKLFMMLHE</sequence>
<proteinExistence type="predicted"/>
<accession>A0AAN2FCR1</accession>
<dbReference type="EMBL" id="OW970315">
    <property type="protein sequence ID" value="CAH6274088.1"/>
    <property type="molecule type" value="Genomic_DNA"/>
</dbReference>
<reference evidence="1" key="1">
    <citation type="submission" date="2022-05" db="EMBL/GenBank/DDBJ databases">
        <authorList>
            <person name="Pothier F. J."/>
        </authorList>
    </citation>
    <scope>NUCLEOTIDE SEQUENCE</scope>
    <source>
        <strain evidence="1">DAPP-PG734</strain>
    </source>
</reference>
<gene>
    <name evidence="1" type="ORF">DAPPPG734_09390</name>
</gene>
<name>A0AAN2FCR1_ENTAG</name>
<evidence type="ECO:0000313" key="2">
    <source>
        <dbReference type="Proteomes" id="UP001158961"/>
    </source>
</evidence>
<dbReference type="AlphaFoldDB" id="A0AAN2FCR1"/>
<evidence type="ECO:0000313" key="1">
    <source>
        <dbReference type="EMBL" id="CAH6274088.1"/>
    </source>
</evidence>
<protein>
    <submittedName>
        <fullName evidence="1">Uncharacterized protein</fullName>
    </submittedName>
</protein>
<organism evidence="1 2">
    <name type="scientific">Enterobacter agglomerans</name>
    <name type="common">Erwinia herbicola</name>
    <name type="synonym">Pantoea agglomerans</name>
    <dbReference type="NCBI Taxonomy" id="549"/>
    <lineage>
        <taxon>Bacteria</taxon>
        <taxon>Pseudomonadati</taxon>
        <taxon>Pseudomonadota</taxon>
        <taxon>Gammaproteobacteria</taxon>
        <taxon>Enterobacterales</taxon>
        <taxon>Erwiniaceae</taxon>
        <taxon>Pantoea</taxon>
        <taxon>Pantoea agglomerans group</taxon>
    </lineage>
</organism>
<dbReference type="Proteomes" id="UP001158961">
    <property type="component" value="Chromosome"/>
</dbReference>